<gene>
    <name evidence="1" type="ORF">D0466_02895</name>
</gene>
<accession>A0A372LEZ6</accession>
<comment type="caution">
    <text evidence="1">The sequence shown here is derived from an EMBL/GenBank/DDBJ whole genome shotgun (WGS) entry which is preliminary data.</text>
</comment>
<dbReference type="SUPFAM" id="SSF88713">
    <property type="entry name" value="Glycoside hydrolase/deacetylase"/>
    <property type="match status" value="1"/>
</dbReference>
<dbReference type="EMBL" id="QVTD01000003">
    <property type="protein sequence ID" value="RFU64885.1"/>
    <property type="molecule type" value="Genomic_DNA"/>
</dbReference>
<reference evidence="1 2" key="1">
    <citation type="submission" date="2018-08" db="EMBL/GenBank/DDBJ databases">
        <title>Bacillus chawlae sp. nov., Bacillus glennii sp. nov., and Bacillus saganii sp. nov. Isolated from the Vehicle Assembly Building at Kennedy Space Center where the Viking Spacecraft were Assembled.</title>
        <authorList>
            <person name="Seuylemezian A."/>
            <person name="Vaishampayan P."/>
        </authorList>
    </citation>
    <scope>NUCLEOTIDE SEQUENCE [LARGE SCALE GENOMIC DNA]</scope>
    <source>
        <strain evidence="1 2">V44-8</strain>
    </source>
</reference>
<dbReference type="Proteomes" id="UP000262939">
    <property type="component" value="Unassembled WGS sequence"/>
</dbReference>
<sequence>MRKGGSLVISLDCELYWGMRDIMTIHEYIENLLGVRQVVPKLLELFREFGIHATWATVGFLFFESREQLLKNLPVTKPEYLDRPLNPYLSIKNIGLNEEEDPFHFGLSLIQKVMSFPNQEIGTHTFSHYYCLERGQNISSFKADLEAAINTGKMYDIKIKSLIFPRNQFNPDYLAVCKEMGITSFRGNETAWMYRPSSRKDESLWKRAFRLIDAYINLSGHHTYPIDYFEKQSIPLNIRSSRYLRPFKPKLKTLERIRLNRILKSMTFAAKNNHVYHLWWHPHDFGSHVDINLKFLRNILEHYQMLQHKYGMTSINMEELTSSICPSFPTNISDS</sequence>
<dbReference type="Gene3D" id="3.20.20.370">
    <property type="entry name" value="Glycoside hydrolase/deacetylase"/>
    <property type="match status" value="1"/>
</dbReference>
<proteinExistence type="predicted"/>
<organism evidence="1 2">
    <name type="scientific">Peribacillus glennii</name>
    <dbReference type="NCBI Taxonomy" id="2303991"/>
    <lineage>
        <taxon>Bacteria</taxon>
        <taxon>Bacillati</taxon>
        <taxon>Bacillota</taxon>
        <taxon>Bacilli</taxon>
        <taxon>Bacillales</taxon>
        <taxon>Bacillaceae</taxon>
        <taxon>Peribacillus</taxon>
    </lineage>
</organism>
<evidence type="ECO:0000313" key="1">
    <source>
        <dbReference type="EMBL" id="RFU64885.1"/>
    </source>
</evidence>
<dbReference type="GO" id="GO:0005975">
    <property type="term" value="P:carbohydrate metabolic process"/>
    <property type="evidence" value="ECO:0007669"/>
    <property type="project" value="InterPro"/>
</dbReference>
<dbReference type="RefSeq" id="WP_117321061.1">
    <property type="nucleotide sequence ID" value="NZ_QVTD01000003.1"/>
</dbReference>
<dbReference type="AlphaFoldDB" id="A0A372LEZ6"/>
<keyword evidence="2" id="KW-1185">Reference proteome</keyword>
<name>A0A372LEZ6_9BACI</name>
<evidence type="ECO:0000313" key="2">
    <source>
        <dbReference type="Proteomes" id="UP000262939"/>
    </source>
</evidence>
<protein>
    <submittedName>
        <fullName evidence="1">Polysaccharide deacetylase</fullName>
    </submittedName>
</protein>
<dbReference type="CDD" id="cd10929">
    <property type="entry name" value="CE4_u5"/>
    <property type="match status" value="1"/>
</dbReference>
<dbReference type="InterPro" id="IPR011330">
    <property type="entry name" value="Glyco_hydro/deAcase_b/a-brl"/>
</dbReference>
<dbReference type="OrthoDB" id="7836272at2"/>